<dbReference type="SUPFAM" id="SSF49879">
    <property type="entry name" value="SMAD/FHA domain"/>
    <property type="match status" value="2"/>
</dbReference>
<dbReference type="PROSITE" id="PS50105">
    <property type="entry name" value="SAM_DOMAIN"/>
    <property type="match status" value="1"/>
</dbReference>
<evidence type="ECO:0000256" key="1">
    <source>
        <dbReference type="PROSITE-ProRule" id="PRU00175"/>
    </source>
</evidence>
<dbReference type="CDD" id="cd00060">
    <property type="entry name" value="FHA"/>
    <property type="match status" value="2"/>
</dbReference>
<dbReference type="EMBL" id="GG662521">
    <property type="protein sequence ID" value="EAR83162.2"/>
    <property type="molecule type" value="Genomic_DNA"/>
</dbReference>
<dbReference type="Pfam" id="PF13920">
    <property type="entry name" value="zf-C3HC4_3"/>
    <property type="match status" value="1"/>
</dbReference>
<dbReference type="GO" id="GO:0008270">
    <property type="term" value="F:zinc ion binding"/>
    <property type="evidence" value="ECO:0007669"/>
    <property type="project" value="UniProtKB-KW"/>
</dbReference>
<dbReference type="KEGG" id="tet:TTHERM_01014790"/>
<reference evidence="6" key="1">
    <citation type="journal article" date="2006" name="PLoS Biol.">
        <title>Macronuclear genome sequence of the ciliate Tetrahymena thermophila, a model eukaryote.</title>
        <authorList>
            <person name="Eisen J.A."/>
            <person name="Coyne R.S."/>
            <person name="Wu M."/>
            <person name="Wu D."/>
            <person name="Thiagarajan M."/>
            <person name="Wortman J.R."/>
            <person name="Badger J.H."/>
            <person name="Ren Q."/>
            <person name="Amedeo P."/>
            <person name="Jones K.M."/>
            <person name="Tallon L.J."/>
            <person name="Delcher A.L."/>
            <person name="Salzberg S.L."/>
            <person name="Silva J.C."/>
            <person name="Haas B.J."/>
            <person name="Majoros W.H."/>
            <person name="Farzad M."/>
            <person name="Carlton J.M."/>
            <person name="Smith R.K. Jr."/>
            <person name="Garg J."/>
            <person name="Pearlman R.E."/>
            <person name="Karrer K.M."/>
            <person name="Sun L."/>
            <person name="Manning G."/>
            <person name="Elde N.C."/>
            <person name="Turkewitz A.P."/>
            <person name="Asai D.J."/>
            <person name="Wilkes D.E."/>
            <person name="Wang Y."/>
            <person name="Cai H."/>
            <person name="Collins K."/>
            <person name="Stewart B.A."/>
            <person name="Lee S.R."/>
            <person name="Wilamowska K."/>
            <person name="Weinberg Z."/>
            <person name="Ruzzo W.L."/>
            <person name="Wloga D."/>
            <person name="Gaertig J."/>
            <person name="Frankel J."/>
            <person name="Tsao C.-C."/>
            <person name="Gorovsky M.A."/>
            <person name="Keeling P.J."/>
            <person name="Waller R.F."/>
            <person name="Patron N.J."/>
            <person name="Cherry J.M."/>
            <person name="Stover N.A."/>
            <person name="Krieger C.J."/>
            <person name="del Toro C."/>
            <person name="Ryder H.F."/>
            <person name="Williamson S.C."/>
            <person name="Barbeau R.A."/>
            <person name="Hamilton E.P."/>
            <person name="Orias E."/>
        </authorList>
    </citation>
    <scope>NUCLEOTIDE SEQUENCE [LARGE SCALE GENOMIC DNA]</scope>
    <source>
        <strain evidence="6">SB210</strain>
    </source>
</reference>
<evidence type="ECO:0000259" key="3">
    <source>
        <dbReference type="PROSITE" id="PS50089"/>
    </source>
</evidence>
<organism evidence="5 6">
    <name type="scientific">Tetrahymena thermophila (strain SB210)</name>
    <dbReference type="NCBI Taxonomy" id="312017"/>
    <lineage>
        <taxon>Eukaryota</taxon>
        <taxon>Sar</taxon>
        <taxon>Alveolata</taxon>
        <taxon>Ciliophora</taxon>
        <taxon>Intramacronucleata</taxon>
        <taxon>Oligohymenophorea</taxon>
        <taxon>Hymenostomatida</taxon>
        <taxon>Tetrahymenina</taxon>
        <taxon>Tetrahymenidae</taxon>
        <taxon>Tetrahymena</taxon>
    </lineage>
</organism>
<dbReference type="InterPro" id="IPR050923">
    <property type="entry name" value="Cell_Proc_Reg/RNA_Proc"/>
</dbReference>
<dbReference type="InterPro" id="IPR000253">
    <property type="entry name" value="FHA_dom"/>
</dbReference>
<keyword evidence="1" id="KW-0862">Zinc</keyword>
<dbReference type="SUPFAM" id="SSF47769">
    <property type="entry name" value="SAM/Pointed domain"/>
    <property type="match status" value="1"/>
</dbReference>
<evidence type="ECO:0000313" key="5">
    <source>
        <dbReference type="EMBL" id="EAR83162.2"/>
    </source>
</evidence>
<accession>Q22CV7</accession>
<proteinExistence type="predicted"/>
<evidence type="ECO:0000259" key="4">
    <source>
        <dbReference type="PROSITE" id="PS50105"/>
    </source>
</evidence>
<dbReference type="InterPro" id="IPR008984">
    <property type="entry name" value="SMAD_FHA_dom_sf"/>
</dbReference>
<dbReference type="Gene3D" id="2.60.200.20">
    <property type="match status" value="2"/>
</dbReference>
<evidence type="ECO:0000313" key="6">
    <source>
        <dbReference type="Proteomes" id="UP000009168"/>
    </source>
</evidence>
<dbReference type="Pfam" id="PF00498">
    <property type="entry name" value="FHA"/>
    <property type="match status" value="2"/>
</dbReference>
<dbReference type="SMART" id="SM00240">
    <property type="entry name" value="FHA"/>
    <property type="match status" value="2"/>
</dbReference>
<name>Q22CV7_TETTS</name>
<dbReference type="PROSITE" id="PS50006">
    <property type="entry name" value="FHA_DOMAIN"/>
    <property type="match status" value="2"/>
</dbReference>
<dbReference type="SUPFAM" id="SSF57850">
    <property type="entry name" value="RING/U-box"/>
    <property type="match status" value="1"/>
</dbReference>
<keyword evidence="6" id="KW-1185">Reference proteome</keyword>
<dbReference type="InParanoid" id="Q22CV7"/>
<dbReference type="GeneID" id="7830099"/>
<keyword evidence="1" id="KW-0863">Zinc-finger</keyword>
<gene>
    <name evidence="5" type="ORF">TTHERM_01014790</name>
</gene>
<dbReference type="Pfam" id="PF00536">
    <property type="entry name" value="SAM_1"/>
    <property type="match status" value="1"/>
</dbReference>
<dbReference type="STRING" id="312017.Q22CV7"/>
<feature type="domain" description="SAM" evidence="4">
    <location>
        <begin position="17"/>
        <end position="75"/>
    </location>
</feature>
<dbReference type="AlphaFoldDB" id="Q22CV7"/>
<evidence type="ECO:0000259" key="2">
    <source>
        <dbReference type="PROSITE" id="PS50006"/>
    </source>
</evidence>
<protein>
    <submittedName>
        <fullName evidence="5">FHA domain protein</fullName>
    </submittedName>
</protein>
<feature type="domain" description="FHA" evidence="2">
    <location>
        <begin position="245"/>
        <end position="289"/>
    </location>
</feature>
<dbReference type="PANTHER" id="PTHR23308">
    <property type="entry name" value="NUCLEAR INHIBITOR OF PROTEIN PHOSPHATASE-1"/>
    <property type="match status" value="1"/>
</dbReference>
<dbReference type="Gene3D" id="3.30.40.10">
    <property type="entry name" value="Zinc/RING finger domain, C3HC4 (zinc finger)"/>
    <property type="match status" value="1"/>
</dbReference>
<feature type="domain" description="FHA" evidence="2">
    <location>
        <begin position="352"/>
        <end position="402"/>
    </location>
</feature>
<dbReference type="PROSITE" id="PS50089">
    <property type="entry name" value="ZF_RING_2"/>
    <property type="match status" value="1"/>
</dbReference>
<dbReference type="HOGENOM" id="CLU_623291_0_0_1"/>
<dbReference type="InterPro" id="IPR001841">
    <property type="entry name" value="Znf_RING"/>
</dbReference>
<dbReference type="eggNOG" id="KOG1571">
    <property type="taxonomic scope" value="Eukaryota"/>
</dbReference>
<dbReference type="InterPro" id="IPR013083">
    <property type="entry name" value="Znf_RING/FYVE/PHD"/>
</dbReference>
<dbReference type="InterPro" id="IPR001660">
    <property type="entry name" value="SAM"/>
</dbReference>
<dbReference type="SMART" id="SM00184">
    <property type="entry name" value="RING"/>
    <property type="match status" value="1"/>
</dbReference>
<dbReference type="Proteomes" id="UP000009168">
    <property type="component" value="Unassembled WGS sequence"/>
</dbReference>
<keyword evidence="1" id="KW-0479">Metal-binding</keyword>
<feature type="domain" description="RING-type" evidence="3">
    <location>
        <begin position="442"/>
        <end position="477"/>
    </location>
</feature>
<dbReference type="Gene3D" id="1.10.150.50">
    <property type="entry name" value="Transcription Factor, Ets-1"/>
    <property type="match status" value="1"/>
</dbReference>
<sequence>MDFQKLREILPKDPLIWSQEDVLEWLKFIGLDKYAPQFKENTIDGSCLNTLTSDDLQNHLKIDNAIQRKKILNWISVGIQTYSQYLKTFQEESKPNQIVLSELNQNSQQIMMIDKIKANNYKKMQSFEETNVSNRQSIQNFANEDKYLFEMNTNNVKQSFNDKFQGNAYKQDNQRLRLPVCNSKLDSSSEEDKENIDEYTQAVDQQNLEVNNNTSEDQTALKNVLIIEPVEGIQTNFFCVKEDGGKIGRHSSNQILILEESISRYHAEIVYQDKKFFIKDIGSSTGTFIKVKDRVPITLGMLFEMGSFQFEVSDLDFENQIIDLDILEDSKPTNPKHYKLEIKNSGDQPGFVSIGRKPSNKIKLPDDQHLSNVHAKIYFMNNQFFLEDNASTNGTWIRLSKEGYTSETWEIQNNTIIKIGSTSSYNCRFDHEVQKEALNDACFICFSQDKDAVFLPCRHNSSCIKCSKTLQVCPICRTKIEDVVKIFKA</sequence>
<dbReference type="SMART" id="SM00454">
    <property type="entry name" value="SAM"/>
    <property type="match status" value="1"/>
</dbReference>
<dbReference type="RefSeq" id="XP_001030825.2">
    <property type="nucleotide sequence ID" value="XM_001030825.2"/>
</dbReference>
<dbReference type="InterPro" id="IPR013761">
    <property type="entry name" value="SAM/pointed_sf"/>
</dbReference>
<dbReference type="OrthoDB" id="5855668at2759"/>